<gene>
    <name evidence="2" type="ORF">HU137_12295</name>
</gene>
<keyword evidence="2" id="KW-0808">Transferase</keyword>
<proteinExistence type="predicted"/>
<name>A0A838ZUB5_9FLAO</name>
<protein>
    <submittedName>
        <fullName evidence="2">1-acyl-sn-glycerol-3-phosphate acyltransferase</fullName>
    </submittedName>
</protein>
<dbReference type="GO" id="GO:0016746">
    <property type="term" value="F:acyltransferase activity"/>
    <property type="evidence" value="ECO:0007669"/>
    <property type="project" value="UniProtKB-KW"/>
</dbReference>
<dbReference type="InterPro" id="IPR002123">
    <property type="entry name" value="Plipid/glycerol_acylTrfase"/>
</dbReference>
<dbReference type="EMBL" id="JACDZE010000005">
    <property type="protein sequence ID" value="MBA5630551.1"/>
    <property type="molecule type" value="Genomic_DNA"/>
</dbReference>
<dbReference type="Pfam" id="PF01553">
    <property type="entry name" value="Acyltransferase"/>
    <property type="match status" value="1"/>
</dbReference>
<evidence type="ECO:0000313" key="2">
    <source>
        <dbReference type="EMBL" id="MBA5630551.1"/>
    </source>
</evidence>
<reference evidence="2 3" key="1">
    <citation type="submission" date="2020-07" db="EMBL/GenBank/DDBJ databases">
        <title>Moheibacter lacus sp. nov., a member of the family Flavobacteriaceae isolated from freshwater lake sediment.</title>
        <authorList>
            <person name="Liu Y."/>
        </authorList>
    </citation>
    <scope>NUCLEOTIDE SEQUENCE [LARGE SCALE GENOMIC DNA]</scope>
    <source>
        <strain evidence="2 3">BDHS18</strain>
    </source>
</reference>
<organism evidence="2 3">
    <name type="scientific">Moheibacter lacus</name>
    <dbReference type="NCBI Taxonomy" id="2745851"/>
    <lineage>
        <taxon>Bacteria</taxon>
        <taxon>Pseudomonadati</taxon>
        <taxon>Bacteroidota</taxon>
        <taxon>Flavobacteriia</taxon>
        <taxon>Flavobacteriales</taxon>
        <taxon>Weeksellaceae</taxon>
        <taxon>Moheibacter</taxon>
    </lineage>
</organism>
<sequence length="186" mass="21577">MKQFLGKFFLRIMGWKLDISVPVHSISKSVLVAAPHTTNWDFFYAVFSFWAMGIPMKFFIKDSWTKPWYGFLIKAVGGIGINRSERSNKVDFAVNLLRNDENLYLLNTPEGSRAWAEKWKTGFYFIADRAGVPILLAYCDYEKKIAGIGKVIYLENKTQEEVLTEIEAFYKDIKGKFPENYNPKIF</sequence>
<comment type="caution">
    <text evidence="2">The sequence shown here is derived from an EMBL/GenBank/DDBJ whole genome shotgun (WGS) entry which is preliminary data.</text>
</comment>
<evidence type="ECO:0000259" key="1">
    <source>
        <dbReference type="SMART" id="SM00563"/>
    </source>
</evidence>
<keyword evidence="2" id="KW-0012">Acyltransferase</keyword>
<feature type="domain" description="Phospholipid/glycerol acyltransferase" evidence="1">
    <location>
        <begin position="30"/>
        <end position="142"/>
    </location>
</feature>
<evidence type="ECO:0000313" key="3">
    <source>
        <dbReference type="Proteomes" id="UP000552241"/>
    </source>
</evidence>
<dbReference type="SUPFAM" id="SSF69593">
    <property type="entry name" value="Glycerol-3-phosphate (1)-acyltransferase"/>
    <property type="match status" value="1"/>
</dbReference>
<keyword evidence="3" id="KW-1185">Reference proteome</keyword>
<dbReference type="Proteomes" id="UP000552241">
    <property type="component" value="Unassembled WGS sequence"/>
</dbReference>
<accession>A0A838ZUB5</accession>
<dbReference type="RefSeq" id="WP_182044159.1">
    <property type="nucleotide sequence ID" value="NZ_JACDZE010000005.1"/>
</dbReference>
<dbReference type="AlphaFoldDB" id="A0A838ZUB5"/>
<dbReference type="SMART" id="SM00563">
    <property type="entry name" value="PlsC"/>
    <property type="match status" value="1"/>
</dbReference>